<sequence>MKINNYIYAGDYYDEFLAKHLPEWRYIPGVSGFNMSMVSLDGERELYCVRLTYTIKGLVTRKVVPGYLSDFETNVNKLGEDYAKGTNPRKRGTAFVWDNWVDKTEWSVLFVGSVSDSGLKVDKSIKPHAFKTGKVPSYLMAWAGDAEDFRLIKFGDRILLHDSTMTFLKEIVIRDNAIYTSDSDKSLYNNAFLCPKPKFPDDNHFYFKNPEKNWSLINTTEDKLYFLNWFQGENVLGVSVPEQHRKHCRQFIPLTMKGDLLEGEPREGSKSSFFSFGTPSVSVSHEFTKEFIKKWNSSKKGGKSRSLAEKPDKIRHVIYDSMLVGHTKVGKANEKYNSEFQPTIDYVESTMKKYGNKYRPHLTYDYFMYFMRIINVQLESGKKITKMFISDSFIPLNTKAEHKNKYKFSLVFPVGIIKKNNQVYVSCGEGDFYTTIMSFDEKGILDDCVHDVEFMDLSSYKYTILKY</sequence>
<dbReference type="Proteomes" id="UP000244773">
    <property type="component" value="Segment"/>
</dbReference>
<protein>
    <submittedName>
        <fullName evidence="1">Uncharacterized protein</fullName>
    </submittedName>
</protein>
<organism evidence="1">
    <name type="scientific">Tetraselmis virus 1</name>
    <dbReference type="NCBI Taxonomy" id="2060617"/>
    <lineage>
        <taxon>Viruses</taxon>
        <taxon>Varidnaviria</taxon>
        <taxon>Bamfordvirae</taxon>
        <taxon>Nucleocytoviricota</taxon>
        <taxon>Megaviricetes</taxon>
        <taxon>Imitervirales</taxon>
        <taxon>Allomimiviridae</taxon>
        <taxon>Oceanusvirus</taxon>
        <taxon>Oceanusvirus kaneohense</taxon>
    </lineage>
</organism>
<keyword evidence="2" id="KW-1185">Reference proteome</keyword>
<accession>A0A2P0VMQ2</accession>
<reference evidence="1" key="1">
    <citation type="journal article" date="2018" name="Virology">
        <title>A giant virus infecting green algae encodes key fermentation genes.</title>
        <authorList>
            <person name="Schvarcz C.R."/>
            <person name="Steward G.F."/>
        </authorList>
    </citation>
    <scope>NUCLEOTIDE SEQUENCE [LARGE SCALE GENOMIC DNA]</scope>
</reference>
<proteinExistence type="predicted"/>
<evidence type="ECO:0000313" key="1">
    <source>
        <dbReference type="EMBL" id="AUF82185.1"/>
    </source>
</evidence>
<gene>
    <name evidence="1" type="ORF">TetV_093</name>
</gene>
<evidence type="ECO:0000313" key="2">
    <source>
        <dbReference type="Proteomes" id="UP000244773"/>
    </source>
</evidence>
<dbReference type="EMBL" id="KY322437">
    <property type="protein sequence ID" value="AUF82185.1"/>
    <property type="molecule type" value="Genomic_DNA"/>
</dbReference>
<name>A0A2P0VMQ2_9VIRU</name>